<protein>
    <submittedName>
        <fullName evidence="1">Uncharacterized protein</fullName>
    </submittedName>
</protein>
<gene>
    <name evidence="1" type="ORF">E2C01_041499</name>
</gene>
<dbReference type="Proteomes" id="UP000324222">
    <property type="component" value="Unassembled WGS sequence"/>
</dbReference>
<dbReference type="EMBL" id="VSRR010007896">
    <property type="protein sequence ID" value="MPC47743.1"/>
    <property type="molecule type" value="Genomic_DNA"/>
</dbReference>
<sequence length="64" mass="7250">MAAVVSRQPRLCLGGYKYMDGRKRSQWMWSKQSIHHDLAYANSCAKMTHLLVIISRVSTSVPAL</sequence>
<name>A0A5B7FRV0_PORTR</name>
<evidence type="ECO:0000313" key="2">
    <source>
        <dbReference type="Proteomes" id="UP000324222"/>
    </source>
</evidence>
<evidence type="ECO:0000313" key="1">
    <source>
        <dbReference type="EMBL" id="MPC47743.1"/>
    </source>
</evidence>
<keyword evidence="2" id="KW-1185">Reference proteome</keyword>
<organism evidence="1 2">
    <name type="scientific">Portunus trituberculatus</name>
    <name type="common">Swimming crab</name>
    <name type="synonym">Neptunus trituberculatus</name>
    <dbReference type="NCBI Taxonomy" id="210409"/>
    <lineage>
        <taxon>Eukaryota</taxon>
        <taxon>Metazoa</taxon>
        <taxon>Ecdysozoa</taxon>
        <taxon>Arthropoda</taxon>
        <taxon>Crustacea</taxon>
        <taxon>Multicrustacea</taxon>
        <taxon>Malacostraca</taxon>
        <taxon>Eumalacostraca</taxon>
        <taxon>Eucarida</taxon>
        <taxon>Decapoda</taxon>
        <taxon>Pleocyemata</taxon>
        <taxon>Brachyura</taxon>
        <taxon>Eubrachyura</taxon>
        <taxon>Portunoidea</taxon>
        <taxon>Portunidae</taxon>
        <taxon>Portuninae</taxon>
        <taxon>Portunus</taxon>
    </lineage>
</organism>
<accession>A0A5B7FRV0</accession>
<comment type="caution">
    <text evidence="1">The sequence shown here is derived from an EMBL/GenBank/DDBJ whole genome shotgun (WGS) entry which is preliminary data.</text>
</comment>
<reference evidence="1 2" key="1">
    <citation type="submission" date="2019-05" db="EMBL/GenBank/DDBJ databases">
        <title>Another draft genome of Portunus trituberculatus and its Hox gene families provides insights of decapod evolution.</title>
        <authorList>
            <person name="Jeong J.-H."/>
            <person name="Song I."/>
            <person name="Kim S."/>
            <person name="Choi T."/>
            <person name="Kim D."/>
            <person name="Ryu S."/>
            <person name="Kim W."/>
        </authorList>
    </citation>
    <scope>NUCLEOTIDE SEQUENCE [LARGE SCALE GENOMIC DNA]</scope>
    <source>
        <tissue evidence="1">Muscle</tissue>
    </source>
</reference>
<dbReference type="AlphaFoldDB" id="A0A5B7FRV0"/>
<proteinExistence type="predicted"/>